<proteinExistence type="predicted"/>
<reference evidence="1 2" key="1">
    <citation type="submission" date="2015-04" db="EMBL/GenBank/DDBJ databases">
        <title>Complete Genome Sequence of Brevibacterium flavum ATCC 15168.</title>
        <authorList>
            <person name="Ahn J."/>
            <person name="Park G."/>
            <person name="Jeon W."/>
            <person name="Jang Y."/>
            <person name="Jang M."/>
            <person name="Lee H."/>
            <person name="Lee H."/>
        </authorList>
    </citation>
    <scope>NUCLEOTIDE SEQUENCE [LARGE SCALE GENOMIC DNA]</scope>
    <source>
        <strain evidence="1 2">ATCC 15168</strain>
    </source>
</reference>
<sequence>MNNGRQELFVNSAKAPQKCGAFAFRCSIIDMPHSLVGAMHPARLASYETEWRRGLVEASTLVTDSAVVSLYVWQVALSSAWYETLAYVEAVVRNSVDMALRDWNMSRGKTENWLDDAAQPLSSLVKLSAKNAQYRAEQASIRRHPVHPRYKAPISLDDKVSQLDFGNIVHLFPLTVPEKNDKRSSGFNKHENLWIHGISKGFPNLGEETLVAWEGQYPVDLPREVKEGYAVGYALERLRRLRNRISHHEQTFEVEHLRRLEDASLLLDAVSPGAAQDLEKLDRVRRTLMMRPRP</sequence>
<evidence type="ECO:0008006" key="3">
    <source>
        <dbReference type="Google" id="ProtNLM"/>
    </source>
</evidence>
<dbReference type="EMBL" id="CP011309">
    <property type="protein sequence ID" value="AKF28852.1"/>
    <property type="molecule type" value="Genomic_DNA"/>
</dbReference>
<name>A0A0F6Z7E6_9CORY</name>
<dbReference type="AlphaFoldDB" id="A0A0F6Z7E6"/>
<dbReference type="HOGENOM" id="CLU_067089_1_0_11"/>
<dbReference type="PATRIC" id="fig|92706.3.peg.3290"/>
<keyword evidence="2" id="KW-1185">Reference proteome</keyword>
<protein>
    <recommendedName>
        <fullName evidence="3">Abi-like protein</fullName>
    </recommendedName>
</protein>
<organism evidence="1 2">
    <name type="scientific">[Brevibacterium] flavum</name>
    <dbReference type="NCBI Taxonomy" id="92706"/>
    <lineage>
        <taxon>Bacteria</taxon>
        <taxon>Bacillati</taxon>
        <taxon>Actinomycetota</taxon>
        <taxon>Actinomycetes</taxon>
        <taxon>Mycobacteriales</taxon>
        <taxon>Corynebacteriaceae</taxon>
        <taxon>Corynebacterium</taxon>
    </lineage>
</organism>
<dbReference type="Proteomes" id="UP000034037">
    <property type="component" value="Chromosome"/>
</dbReference>
<evidence type="ECO:0000313" key="1">
    <source>
        <dbReference type="EMBL" id="AKF28852.1"/>
    </source>
</evidence>
<accession>A0A0F6Z7E6</accession>
<gene>
    <name evidence="1" type="ORF">YH66_15620</name>
</gene>
<evidence type="ECO:0000313" key="2">
    <source>
        <dbReference type="Proteomes" id="UP000034037"/>
    </source>
</evidence>